<sequence>MRKRITEREAMIEESKFSSGLIYSSALIAVASIALILLFGFTVSFSVLFQPVTIIIPLFSSAAVFTVTLFVKFTDLITGISSEKFMKGALTGASIYTIIFFIISVPLGFPFGLF</sequence>
<keyword evidence="1" id="KW-0472">Membrane</keyword>
<gene>
    <name evidence="2" type="ORF">A2755_03810</name>
</gene>
<feature type="transmembrane region" description="Helical" evidence="1">
    <location>
        <begin position="21"/>
        <end position="48"/>
    </location>
</feature>
<dbReference type="AlphaFoldDB" id="A0A1F8DR20"/>
<name>A0A1F8DR20_9BACT</name>
<protein>
    <submittedName>
        <fullName evidence="2">Uncharacterized protein</fullName>
    </submittedName>
</protein>
<feature type="transmembrane region" description="Helical" evidence="1">
    <location>
        <begin position="54"/>
        <end position="73"/>
    </location>
</feature>
<evidence type="ECO:0000313" key="3">
    <source>
        <dbReference type="Proteomes" id="UP000177029"/>
    </source>
</evidence>
<keyword evidence="1" id="KW-1133">Transmembrane helix</keyword>
<dbReference type="Proteomes" id="UP000177029">
    <property type="component" value="Unassembled WGS sequence"/>
</dbReference>
<keyword evidence="1" id="KW-0812">Transmembrane</keyword>
<evidence type="ECO:0000313" key="2">
    <source>
        <dbReference type="EMBL" id="OGM90288.1"/>
    </source>
</evidence>
<organism evidence="2 3">
    <name type="scientific">Candidatus Wolfebacteria bacterium RIFCSPHIGHO2_01_FULL_48_22</name>
    <dbReference type="NCBI Taxonomy" id="1802555"/>
    <lineage>
        <taxon>Bacteria</taxon>
        <taxon>Candidatus Wolfeibacteriota</taxon>
    </lineage>
</organism>
<evidence type="ECO:0000256" key="1">
    <source>
        <dbReference type="SAM" id="Phobius"/>
    </source>
</evidence>
<reference evidence="2 3" key="1">
    <citation type="journal article" date="2016" name="Nat. Commun.">
        <title>Thousands of microbial genomes shed light on interconnected biogeochemical processes in an aquifer system.</title>
        <authorList>
            <person name="Anantharaman K."/>
            <person name="Brown C.T."/>
            <person name="Hug L.A."/>
            <person name="Sharon I."/>
            <person name="Castelle C.J."/>
            <person name="Probst A.J."/>
            <person name="Thomas B.C."/>
            <person name="Singh A."/>
            <person name="Wilkins M.J."/>
            <person name="Karaoz U."/>
            <person name="Brodie E.L."/>
            <person name="Williams K.H."/>
            <person name="Hubbard S.S."/>
            <person name="Banfield J.F."/>
        </authorList>
    </citation>
    <scope>NUCLEOTIDE SEQUENCE [LARGE SCALE GENOMIC DNA]</scope>
</reference>
<proteinExistence type="predicted"/>
<comment type="caution">
    <text evidence="2">The sequence shown here is derived from an EMBL/GenBank/DDBJ whole genome shotgun (WGS) entry which is preliminary data.</text>
</comment>
<dbReference type="EMBL" id="MGIP01000026">
    <property type="protein sequence ID" value="OGM90288.1"/>
    <property type="molecule type" value="Genomic_DNA"/>
</dbReference>
<accession>A0A1F8DR20</accession>
<feature type="transmembrane region" description="Helical" evidence="1">
    <location>
        <begin position="85"/>
        <end position="109"/>
    </location>
</feature>